<keyword evidence="2" id="KW-0169">Cobalamin biosynthesis</keyword>
<dbReference type="Proteomes" id="UP000004507">
    <property type="component" value="Unassembled WGS sequence"/>
</dbReference>
<dbReference type="EMBL" id="AAMS01000003">
    <property type="protein sequence ID" value="EAQ07363.1"/>
    <property type="molecule type" value="Genomic_DNA"/>
</dbReference>
<dbReference type="AlphaFoldDB" id="A3V4F6"/>
<dbReference type="PANTHER" id="PTHR36925">
    <property type="entry name" value="COBALT-PRECORRIN-6A REDUCTASE"/>
    <property type="match status" value="1"/>
</dbReference>
<dbReference type="HOGENOM" id="CLU_068627_1_0_5"/>
<reference evidence="4 5" key="1">
    <citation type="submission" date="2006-01" db="EMBL/GenBank/DDBJ databases">
        <authorList>
            <person name="Hagstrom A."/>
            <person name="Ferriera S."/>
            <person name="Johnson J."/>
            <person name="Kravitz S."/>
            <person name="Halpern A."/>
            <person name="Remington K."/>
            <person name="Beeson K."/>
            <person name="Tran B."/>
            <person name="Rogers Y.-H."/>
            <person name="Friedman R."/>
            <person name="Venter J.C."/>
        </authorList>
    </citation>
    <scope>NUCLEOTIDE SEQUENCE [LARGE SCALE GENOMIC DNA]</scope>
    <source>
        <strain evidence="4 5">SKA53</strain>
    </source>
</reference>
<dbReference type="Pfam" id="PF02571">
    <property type="entry name" value="CbiJ"/>
    <property type="match status" value="1"/>
</dbReference>
<evidence type="ECO:0000313" key="5">
    <source>
        <dbReference type="Proteomes" id="UP000004507"/>
    </source>
</evidence>
<evidence type="ECO:0000256" key="3">
    <source>
        <dbReference type="ARBA" id="ARBA00023002"/>
    </source>
</evidence>
<proteinExistence type="predicted"/>
<dbReference type="UniPathway" id="UPA00148"/>
<name>A3V4F6_9RHOB</name>
<dbReference type="InterPro" id="IPR003723">
    <property type="entry name" value="Precorrin-6x_reduct"/>
</dbReference>
<accession>A3V4F6</accession>
<dbReference type="PANTHER" id="PTHR36925:SF1">
    <property type="entry name" value="COBALT-PRECORRIN-6A REDUCTASE"/>
    <property type="match status" value="1"/>
</dbReference>
<comment type="caution">
    <text evidence="4">The sequence shown here is derived from an EMBL/GenBank/DDBJ whole genome shotgun (WGS) entry which is preliminary data.</text>
</comment>
<evidence type="ECO:0000313" key="4">
    <source>
        <dbReference type="EMBL" id="EAQ07363.1"/>
    </source>
</evidence>
<dbReference type="NCBIfam" id="NF005968">
    <property type="entry name" value="PRK08057.1-2"/>
    <property type="match status" value="1"/>
</dbReference>
<dbReference type="RefSeq" id="WP_007204593.1">
    <property type="nucleotide sequence ID" value="NZ_CH672414.1"/>
</dbReference>
<dbReference type="GO" id="GO:0009236">
    <property type="term" value="P:cobalamin biosynthetic process"/>
    <property type="evidence" value="ECO:0007669"/>
    <property type="project" value="UniProtKB-UniPathway"/>
</dbReference>
<keyword evidence="5" id="KW-1185">Reference proteome</keyword>
<keyword evidence="3 4" id="KW-0560">Oxidoreductase</keyword>
<evidence type="ECO:0000256" key="2">
    <source>
        <dbReference type="ARBA" id="ARBA00022573"/>
    </source>
</evidence>
<dbReference type="PROSITE" id="PS51014">
    <property type="entry name" value="COBK_CBIJ"/>
    <property type="match status" value="1"/>
</dbReference>
<comment type="pathway">
    <text evidence="1">Cofactor biosynthesis; adenosylcobalamin biosynthesis.</text>
</comment>
<dbReference type="STRING" id="314232.SKA53_03166"/>
<organism evidence="4 5">
    <name type="scientific">Yoonia vestfoldensis SKA53</name>
    <dbReference type="NCBI Taxonomy" id="314232"/>
    <lineage>
        <taxon>Bacteria</taxon>
        <taxon>Pseudomonadati</taxon>
        <taxon>Pseudomonadota</taxon>
        <taxon>Alphaproteobacteria</taxon>
        <taxon>Rhodobacterales</taxon>
        <taxon>Paracoccaceae</taxon>
        <taxon>Yoonia</taxon>
    </lineage>
</organism>
<gene>
    <name evidence="4" type="ORF">SKA53_03166</name>
</gene>
<evidence type="ECO:0000256" key="1">
    <source>
        <dbReference type="ARBA" id="ARBA00004953"/>
    </source>
</evidence>
<dbReference type="eggNOG" id="COG2099">
    <property type="taxonomic scope" value="Bacteria"/>
</dbReference>
<sequence length="240" mass="25189">MTLLLLAGTAEARALATALQGQDVIASLAGATRDPAPLPVPVHGGGFGGVEGFAAFLAQHEIHAVLDATHPYAARITQRSAMVCADMGVPFCQLLRPPWVAGPGDDWTEIASEDKAAEHIPQGATVFLGTGRQTLDGFANLTGRRVICRQIDAPEGPFPFDGGEFLVGRPPFSVADEIALFRRLGVDWLVVKNAGGQASATKLVAARDLRIPVLMIARPALGAWSQVASVEAALAWVARL</sequence>
<dbReference type="EC" id="1.3.1.54" evidence="4"/>
<protein>
    <submittedName>
        <fullName evidence="4">Precorrin-6x reductase</fullName>
        <ecNumber evidence="4">1.3.1.54</ecNumber>
    </submittedName>
</protein>
<dbReference type="OrthoDB" id="5183775at2"/>
<dbReference type="GO" id="GO:0016994">
    <property type="term" value="F:precorrin-6A reductase activity"/>
    <property type="evidence" value="ECO:0007669"/>
    <property type="project" value="UniProtKB-EC"/>
</dbReference>